<keyword evidence="1" id="KW-0472">Membrane</keyword>
<dbReference type="EMBL" id="MN739162">
    <property type="protein sequence ID" value="QHS91603.1"/>
    <property type="molecule type" value="Genomic_DNA"/>
</dbReference>
<organism evidence="2">
    <name type="scientific">viral metagenome</name>
    <dbReference type="NCBI Taxonomy" id="1070528"/>
    <lineage>
        <taxon>unclassified sequences</taxon>
        <taxon>metagenomes</taxon>
        <taxon>organismal metagenomes</taxon>
    </lineage>
</organism>
<proteinExistence type="predicted"/>
<dbReference type="Gene3D" id="2.170.16.10">
    <property type="entry name" value="Hedgehog/Intein (Hint) domain"/>
    <property type="match status" value="1"/>
</dbReference>
<keyword evidence="1" id="KW-1133">Transmembrane helix</keyword>
<dbReference type="AlphaFoldDB" id="A0A6C0BJU4"/>
<dbReference type="SUPFAM" id="SSF51294">
    <property type="entry name" value="Hedgehog/intein (Hint) domain"/>
    <property type="match status" value="1"/>
</dbReference>
<feature type="transmembrane region" description="Helical" evidence="1">
    <location>
        <begin position="166"/>
        <end position="188"/>
    </location>
</feature>
<dbReference type="InterPro" id="IPR036844">
    <property type="entry name" value="Hint_dom_sf"/>
</dbReference>
<name>A0A6C0BJU4_9ZZZZ</name>
<feature type="transmembrane region" description="Helical" evidence="1">
    <location>
        <begin position="33"/>
        <end position="53"/>
    </location>
</feature>
<reference evidence="2" key="1">
    <citation type="journal article" date="2020" name="Nature">
        <title>Giant virus diversity and host interactions through global metagenomics.</title>
        <authorList>
            <person name="Schulz F."/>
            <person name="Roux S."/>
            <person name="Paez-Espino D."/>
            <person name="Jungbluth S."/>
            <person name="Walsh D.A."/>
            <person name="Denef V.J."/>
            <person name="McMahon K.D."/>
            <person name="Konstantinidis K.T."/>
            <person name="Eloe-Fadrosh E.A."/>
            <person name="Kyrpides N.C."/>
            <person name="Woyke T."/>
        </authorList>
    </citation>
    <scope>NUCLEOTIDE SEQUENCE</scope>
    <source>
        <strain evidence="2">GVMAG-M-3300013006-15</strain>
    </source>
</reference>
<evidence type="ECO:0000256" key="1">
    <source>
        <dbReference type="SAM" id="Phobius"/>
    </source>
</evidence>
<keyword evidence="1" id="KW-0812">Transmembrane</keyword>
<accession>A0A6C0BJU4</accession>
<sequence>MDKTFENPPTMVNMPQPIQQVLAPVPLDQGNPFIKPGILTAVLTLGIVLILGLGTSQEVSQNWPKYRCRPDIMPFAGLYGYNAQENIEFCLKNVFLKEAPDVLSPIYEVSNSLNSSMASAGAGLMSIRTTLTSLTDGIGSIARSFNLRIQMILQTIKGKFKNLENLMGRVFALFIAIMFSGISGLAAGSTFAKGTIFAFLDTFGCFPAGTLIRMADGSWKPIEVLVAGEELWAGGGSNFVESFFEFDGKRTEMVSIDGAPISRNHLIRYGNKWILAGDHPSAKTNKSYKLIFCLNTTNHRFWIRSETGPLLVADFEESSDISLQVQKKVDEQINASPSKTKDNDYSLGLDGDYEVKTMRGWIPLREIQLNDRLVGGNRVAALVKEFTEVRKTEDGRSIAPAQLLWSDKLKCWERQHSRPRTDIEEILYQIMGDKNGIFYIRDPATKEVFVARDYAEVHDLEIENMYQEDLGV</sequence>
<protein>
    <submittedName>
        <fullName evidence="2">Uncharacterized protein</fullName>
    </submittedName>
</protein>
<evidence type="ECO:0000313" key="2">
    <source>
        <dbReference type="EMBL" id="QHS91603.1"/>
    </source>
</evidence>